<dbReference type="Pfam" id="PF12937">
    <property type="entry name" value="F-box-like"/>
    <property type="match status" value="1"/>
</dbReference>
<evidence type="ECO:0000313" key="2">
    <source>
        <dbReference type="EMBL" id="KAK0058242.1"/>
    </source>
</evidence>
<proteinExistence type="predicted"/>
<reference evidence="2" key="1">
    <citation type="journal article" date="2023" name="PLoS Negl. Trop. Dis.">
        <title>A genome sequence for Biomphalaria pfeifferi, the major vector snail for the human-infecting parasite Schistosoma mansoni.</title>
        <authorList>
            <person name="Bu L."/>
            <person name="Lu L."/>
            <person name="Laidemitt M.R."/>
            <person name="Zhang S.M."/>
            <person name="Mutuku M."/>
            <person name="Mkoji G."/>
            <person name="Steinauer M."/>
            <person name="Loker E.S."/>
        </authorList>
    </citation>
    <scope>NUCLEOTIDE SEQUENCE</scope>
    <source>
        <strain evidence="2">KasaAsao</strain>
    </source>
</reference>
<comment type="caution">
    <text evidence="2">The sequence shown here is derived from an EMBL/GenBank/DDBJ whole genome shotgun (WGS) entry which is preliminary data.</text>
</comment>
<dbReference type="InterPro" id="IPR036047">
    <property type="entry name" value="F-box-like_dom_sf"/>
</dbReference>
<organism evidence="2 3">
    <name type="scientific">Biomphalaria pfeifferi</name>
    <name type="common">Bloodfluke planorb</name>
    <name type="synonym">Freshwater snail</name>
    <dbReference type="NCBI Taxonomy" id="112525"/>
    <lineage>
        <taxon>Eukaryota</taxon>
        <taxon>Metazoa</taxon>
        <taxon>Spiralia</taxon>
        <taxon>Lophotrochozoa</taxon>
        <taxon>Mollusca</taxon>
        <taxon>Gastropoda</taxon>
        <taxon>Heterobranchia</taxon>
        <taxon>Euthyneura</taxon>
        <taxon>Panpulmonata</taxon>
        <taxon>Hygrophila</taxon>
        <taxon>Lymnaeoidea</taxon>
        <taxon>Planorbidae</taxon>
        <taxon>Biomphalaria</taxon>
    </lineage>
</organism>
<dbReference type="SUPFAM" id="SSF81383">
    <property type="entry name" value="F-box domain"/>
    <property type="match status" value="1"/>
</dbReference>
<dbReference type="Proteomes" id="UP001233172">
    <property type="component" value="Unassembled WGS sequence"/>
</dbReference>
<feature type="domain" description="F-box" evidence="1">
    <location>
        <begin position="1"/>
        <end position="46"/>
    </location>
</feature>
<sequence length="165" mass="19587">METLRLPPEIIENIFLHLDTQTLASCALADSHLADIVYSSHFLDEYCRTSLYCSWITYADIYNAPIAVPYEFWFWLYTTMKLETTGETNLIFHNKHLTKIGTFRHMFIMWLMCGLRPSFMYSHTLMYELYPLPETVTQLYQQTNHLSTPVNDVLMKIFLALYYIR</sequence>
<evidence type="ECO:0000259" key="1">
    <source>
        <dbReference type="PROSITE" id="PS50181"/>
    </source>
</evidence>
<dbReference type="PROSITE" id="PS50181">
    <property type="entry name" value="FBOX"/>
    <property type="match status" value="1"/>
</dbReference>
<dbReference type="AlphaFoldDB" id="A0AAD8BP33"/>
<dbReference type="Gene3D" id="1.20.1280.50">
    <property type="match status" value="1"/>
</dbReference>
<name>A0AAD8BP33_BIOPF</name>
<keyword evidence="3" id="KW-1185">Reference proteome</keyword>
<dbReference type="CDD" id="cd09917">
    <property type="entry name" value="F-box_SF"/>
    <property type="match status" value="1"/>
</dbReference>
<protein>
    <recommendedName>
        <fullName evidence="1">F-box domain-containing protein</fullName>
    </recommendedName>
</protein>
<evidence type="ECO:0000313" key="3">
    <source>
        <dbReference type="Proteomes" id="UP001233172"/>
    </source>
</evidence>
<accession>A0AAD8BP33</accession>
<dbReference type="EMBL" id="JASAOG010000049">
    <property type="protein sequence ID" value="KAK0058242.1"/>
    <property type="molecule type" value="Genomic_DNA"/>
</dbReference>
<gene>
    <name evidence="2" type="ORF">Bpfe_012243</name>
</gene>
<dbReference type="InterPro" id="IPR001810">
    <property type="entry name" value="F-box_dom"/>
</dbReference>
<reference evidence="2" key="2">
    <citation type="submission" date="2023-04" db="EMBL/GenBank/DDBJ databases">
        <authorList>
            <person name="Bu L."/>
            <person name="Lu L."/>
            <person name="Laidemitt M.R."/>
            <person name="Zhang S.M."/>
            <person name="Mutuku M."/>
            <person name="Mkoji G."/>
            <person name="Steinauer M."/>
            <person name="Loker E.S."/>
        </authorList>
    </citation>
    <scope>NUCLEOTIDE SEQUENCE</scope>
    <source>
        <strain evidence="2">KasaAsao</strain>
        <tissue evidence="2">Whole Snail</tissue>
    </source>
</reference>